<dbReference type="InterPro" id="IPR003599">
    <property type="entry name" value="Ig_sub"/>
</dbReference>
<evidence type="ECO:0000313" key="3">
    <source>
        <dbReference type="EMBL" id="KAK5614038.1"/>
    </source>
</evidence>
<dbReference type="InterPro" id="IPR036179">
    <property type="entry name" value="Ig-like_dom_sf"/>
</dbReference>
<dbReference type="InterPro" id="IPR007110">
    <property type="entry name" value="Ig-like_dom"/>
</dbReference>
<reference evidence="3 4" key="1">
    <citation type="submission" date="2021-06" db="EMBL/GenBank/DDBJ databases">
        <authorList>
            <person name="Palmer J.M."/>
        </authorList>
    </citation>
    <scope>NUCLEOTIDE SEQUENCE [LARGE SCALE GENOMIC DNA]</scope>
    <source>
        <strain evidence="3 4">MEX-2019</strain>
        <tissue evidence="3">Muscle</tissue>
    </source>
</reference>
<keyword evidence="4" id="KW-1185">Reference proteome</keyword>
<keyword evidence="1" id="KW-0812">Transmembrane</keyword>
<dbReference type="Proteomes" id="UP001311232">
    <property type="component" value="Unassembled WGS sequence"/>
</dbReference>
<evidence type="ECO:0000256" key="1">
    <source>
        <dbReference type="SAM" id="Phobius"/>
    </source>
</evidence>
<dbReference type="SUPFAM" id="SSF48726">
    <property type="entry name" value="Immunoglobulin"/>
    <property type="match status" value="2"/>
</dbReference>
<keyword evidence="1" id="KW-1133">Transmembrane helix</keyword>
<dbReference type="PANTHER" id="PTHR46013">
    <property type="entry name" value="VASCULAR CELL ADHESION MOLECULE 1"/>
    <property type="match status" value="1"/>
</dbReference>
<dbReference type="AlphaFoldDB" id="A0AAV9RYI6"/>
<dbReference type="PANTHER" id="PTHR46013:SF4">
    <property type="entry name" value="B-CELL RECEPTOR CD22-RELATED"/>
    <property type="match status" value="1"/>
</dbReference>
<comment type="caution">
    <text evidence="3">The sequence shown here is derived from an EMBL/GenBank/DDBJ whole genome shotgun (WGS) entry which is preliminary data.</text>
</comment>
<feature type="domain" description="Ig-like" evidence="2">
    <location>
        <begin position="136"/>
        <end position="227"/>
    </location>
</feature>
<dbReference type="EMBL" id="JAHHUM010001176">
    <property type="protein sequence ID" value="KAK5614038.1"/>
    <property type="molecule type" value="Genomic_DNA"/>
</dbReference>
<name>A0AAV9RYI6_9TELE</name>
<dbReference type="InterPro" id="IPR003598">
    <property type="entry name" value="Ig_sub2"/>
</dbReference>
<accession>A0AAV9RYI6</accession>
<keyword evidence="1" id="KW-0472">Membrane</keyword>
<dbReference type="Pfam" id="PF13927">
    <property type="entry name" value="Ig_3"/>
    <property type="match status" value="1"/>
</dbReference>
<feature type="transmembrane region" description="Helical" evidence="1">
    <location>
        <begin position="241"/>
        <end position="263"/>
    </location>
</feature>
<dbReference type="SMART" id="SM00409">
    <property type="entry name" value="IG"/>
    <property type="match status" value="2"/>
</dbReference>
<proteinExistence type="predicted"/>
<evidence type="ECO:0000259" key="2">
    <source>
        <dbReference type="PROSITE" id="PS50835"/>
    </source>
</evidence>
<gene>
    <name evidence="3" type="ORF">CRENBAI_011756</name>
</gene>
<protein>
    <recommendedName>
        <fullName evidence="2">Ig-like domain-containing protein</fullName>
    </recommendedName>
</protein>
<dbReference type="InterPro" id="IPR013783">
    <property type="entry name" value="Ig-like_fold"/>
</dbReference>
<sequence length="346" mass="38218">MGRLARQAWHDQRTDMNRDRAAAQMIQYQTASTCAVTGSTVTLPCSFTPKQSFSDGMREVPLKIIRARWCKNHPVCQGTTPSLYDSDSANNEPRYRYLGDLEGKCTLQIRGVGVQDNATFRFRMEANHSNGHFTNPTGVVITVFNLVKMRINISSSNREFSSGQTVSLQCTTSACTFDHLEVTWLKDGYALSENGSTLQLSPLTAKDSGNYTCALKSNGGTRSEAFSLQVEAAEEAPDLPLIAGVVFGVLLLITTLVLVIFIIKRKQTAPEDPNTVGGETEMKNADNIYSSILMPHQEEAGSRRQQTTQGAEETSYASIQFKHNNWNRKAVQEPDQTIYSLVATRG</sequence>
<dbReference type="SMART" id="SM00408">
    <property type="entry name" value="IGc2"/>
    <property type="match status" value="1"/>
</dbReference>
<dbReference type="Gene3D" id="2.60.40.10">
    <property type="entry name" value="Immunoglobulins"/>
    <property type="match status" value="2"/>
</dbReference>
<organism evidence="3 4">
    <name type="scientific">Crenichthys baileyi</name>
    <name type="common">White River springfish</name>
    <dbReference type="NCBI Taxonomy" id="28760"/>
    <lineage>
        <taxon>Eukaryota</taxon>
        <taxon>Metazoa</taxon>
        <taxon>Chordata</taxon>
        <taxon>Craniata</taxon>
        <taxon>Vertebrata</taxon>
        <taxon>Euteleostomi</taxon>
        <taxon>Actinopterygii</taxon>
        <taxon>Neopterygii</taxon>
        <taxon>Teleostei</taxon>
        <taxon>Neoteleostei</taxon>
        <taxon>Acanthomorphata</taxon>
        <taxon>Ovalentaria</taxon>
        <taxon>Atherinomorphae</taxon>
        <taxon>Cyprinodontiformes</taxon>
        <taxon>Goodeidae</taxon>
        <taxon>Crenichthys</taxon>
    </lineage>
</organism>
<evidence type="ECO:0000313" key="4">
    <source>
        <dbReference type="Proteomes" id="UP001311232"/>
    </source>
</evidence>
<dbReference type="PROSITE" id="PS50835">
    <property type="entry name" value="IG_LIKE"/>
    <property type="match status" value="1"/>
</dbReference>